<accession>D7CRA2</accession>
<name>D7CRA2_TRURR</name>
<dbReference type="PANTHER" id="PTHR33969">
    <property type="entry name" value="SEGREGATION AND CONDENSATION PROTEIN A"/>
    <property type="match status" value="1"/>
</dbReference>
<gene>
    <name evidence="2" type="ordered locus">Trad_2076</name>
</gene>
<keyword evidence="3" id="KW-1185">Reference proteome</keyword>
<dbReference type="InterPro" id="IPR003768">
    <property type="entry name" value="ScpA"/>
</dbReference>
<dbReference type="STRING" id="649638.Trad_2076"/>
<evidence type="ECO:0000313" key="2">
    <source>
        <dbReference type="EMBL" id="ADI15190.1"/>
    </source>
</evidence>
<dbReference type="Proteomes" id="UP000000379">
    <property type="component" value="Chromosome"/>
</dbReference>
<reference evidence="3" key="1">
    <citation type="submission" date="2010-05" db="EMBL/GenBank/DDBJ databases">
        <title>The complete genome of Truepera radiovictris DSM 17093.</title>
        <authorList>
            <consortium name="US DOE Joint Genome Institute (JGI-PGF)"/>
            <person name="Lucas S."/>
            <person name="Copeland A."/>
            <person name="Lapidus A."/>
            <person name="Glavina del Rio T."/>
            <person name="Dalin E."/>
            <person name="Tice H."/>
            <person name="Bruce D."/>
            <person name="Goodwin L."/>
            <person name="Pitluck S."/>
            <person name="Kyrpides N."/>
            <person name="Mavromatis K."/>
            <person name="Ovchinnikova G."/>
            <person name="Munk A.C."/>
            <person name="Detter J.C."/>
            <person name="Han C."/>
            <person name="Tapia R."/>
            <person name="Land M."/>
            <person name="Hauser L."/>
            <person name="Markowitz V."/>
            <person name="Cheng J.-F."/>
            <person name="Hugenholtz P."/>
            <person name="Woyke T."/>
            <person name="Wu D."/>
            <person name="Tindall B."/>
            <person name="Pomrenke H.G."/>
            <person name="Brambilla E."/>
            <person name="Klenk H.-P."/>
            <person name="Eisen J.A."/>
        </authorList>
    </citation>
    <scope>NUCLEOTIDE SEQUENCE [LARGE SCALE GENOMIC DNA]</scope>
    <source>
        <strain evidence="3">DSM 17093 / CIP 108686 / LMG 22925 / RQ-24</strain>
    </source>
</reference>
<protein>
    <recommendedName>
        <fullName evidence="1">Segregation and condensation protein A</fullName>
    </recommendedName>
</protein>
<proteinExistence type="predicted"/>
<dbReference type="KEGG" id="tra:Trad_2076"/>
<dbReference type="AlphaFoldDB" id="D7CRA2"/>
<sequence>MNPEAAAPAPQRFHVVTPVFEGSVGELAHALRTGKLAPEALDVLALVESYLAFYSELRRDLEVATETLPALARIVELKLRLLLPRPPQTSDAGETVPSDVLETVLALEAFEEAVDFLRSRREAQARVLPARAPSPTYPRRTRPLAPKLSRLAEFATRHRAVAYFELAIERLTLPVAMARLRDGLRRLRRAPLVALMGARDWPTVVVGFSALLELVKEGEVRAEQGERYGEIWLEAASEATEDTRELALRTEVC</sequence>
<organism evidence="2 3">
    <name type="scientific">Truepera radiovictrix (strain DSM 17093 / CIP 108686 / LMG 22925 / RQ-24)</name>
    <dbReference type="NCBI Taxonomy" id="649638"/>
    <lineage>
        <taxon>Bacteria</taxon>
        <taxon>Thermotogati</taxon>
        <taxon>Deinococcota</taxon>
        <taxon>Deinococci</taxon>
        <taxon>Trueperales</taxon>
        <taxon>Trueperaceae</taxon>
        <taxon>Truepera</taxon>
    </lineage>
</organism>
<evidence type="ECO:0000256" key="1">
    <source>
        <dbReference type="ARBA" id="ARBA00044777"/>
    </source>
</evidence>
<dbReference type="PANTHER" id="PTHR33969:SF2">
    <property type="entry name" value="SEGREGATION AND CONDENSATION PROTEIN A"/>
    <property type="match status" value="1"/>
</dbReference>
<dbReference type="eggNOG" id="COG1354">
    <property type="taxonomic scope" value="Bacteria"/>
</dbReference>
<dbReference type="HOGENOM" id="CLU_038686_0_1_0"/>
<evidence type="ECO:0000313" key="3">
    <source>
        <dbReference type="Proteomes" id="UP000000379"/>
    </source>
</evidence>
<reference evidence="2 3" key="2">
    <citation type="journal article" date="2011" name="Stand. Genomic Sci.">
        <title>Complete genome sequence of Truepera radiovictrix type strain (RQ-24).</title>
        <authorList>
            <person name="Ivanova N."/>
            <person name="Rohde C."/>
            <person name="Munk C."/>
            <person name="Nolan M."/>
            <person name="Lucas S."/>
            <person name="Del Rio T.G."/>
            <person name="Tice H."/>
            <person name="Deshpande S."/>
            <person name="Cheng J.F."/>
            <person name="Tapia R."/>
            <person name="Han C."/>
            <person name="Goodwin L."/>
            <person name="Pitluck S."/>
            <person name="Liolios K."/>
            <person name="Mavromatis K."/>
            <person name="Mikhailova N."/>
            <person name="Pati A."/>
            <person name="Chen A."/>
            <person name="Palaniappan K."/>
            <person name="Land M."/>
            <person name="Hauser L."/>
            <person name="Chang Y.J."/>
            <person name="Jeffries C.D."/>
            <person name="Brambilla E."/>
            <person name="Rohde M."/>
            <person name="Goker M."/>
            <person name="Tindall B.J."/>
            <person name="Woyke T."/>
            <person name="Bristow J."/>
            <person name="Eisen J.A."/>
            <person name="Markowitz V."/>
            <person name="Hugenholtz P."/>
            <person name="Kyrpides N.C."/>
            <person name="Klenk H.P."/>
            <person name="Lapidus A."/>
        </authorList>
    </citation>
    <scope>NUCLEOTIDE SEQUENCE [LARGE SCALE GENOMIC DNA]</scope>
    <source>
        <strain evidence="3">DSM 17093 / CIP 108686 / LMG 22925 / RQ-24</strain>
    </source>
</reference>
<dbReference type="Gene3D" id="6.10.250.2410">
    <property type="match status" value="1"/>
</dbReference>
<dbReference type="EMBL" id="CP002049">
    <property type="protein sequence ID" value="ADI15190.1"/>
    <property type="molecule type" value="Genomic_DNA"/>
</dbReference>